<evidence type="ECO:0000256" key="5">
    <source>
        <dbReference type="ARBA" id="ARBA00023211"/>
    </source>
</evidence>
<feature type="binding site" evidence="6">
    <location>
        <position position="225"/>
    </location>
    <ligand>
        <name>a divalent metal cation</name>
        <dbReference type="ChEBI" id="CHEBI:60240"/>
        <label>1</label>
    </ligand>
</feature>
<name>A0A4R7AZJ2_9NEIS</name>
<dbReference type="NCBIfam" id="NF001299">
    <property type="entry name" value="PRK00241.1"/>
    <property type="match status" value="1"/>
</dbReference>
<dbReference type="OrthoDB" id="9791656at2"/>
<comment type="catalytic activity">
    <reaction evidence="6">
        <text>NADH + H2O = reduced beta-nicotinamide D-ribonucleotide + AMP + 2 H(+)</text>
        <dbReference type="Rhea" id="RHEA:48868"/>
        <dbReference type="ChEBI" id="CHEBI:15377"/>
        <dbReference type="ChEBI" id="CHEBI:15378"/>
        <dbReference type="ChEBI" id="CHEBI:57945"/>
        <dbReference type="ChEBI" id="CHEBI:90832"/>
        <dbReference type="ChEBI" id="CHEBI:456215"/>
        <dbReference type="EC" id="3.6.1.22"/>
    </reaction>
</comment>
<evidence type="ECO:0000256" key="1">
    <source>
        <dbReference type="ARBA" id="ARBA00022723"/>
    </source>
</evidence>
<dbReference type="Pfam" id="PF09297">
    <property type="entry name" value="Zn_ribbon_NUD"/>
    <property type="match status" value="1"/>
</dbReference>
<dbReference type="PROSITE" id="PS51462">
    <property type="entry name" value="NUDIX"/>
    <property type="match status" value="1"/>
</dbReference>
<feature type="binding site" evidence="6">
    <location>
        <position position="184"/>
    </location>
    <ligand>
        <name>a divalent metal cation</name>
        <dbReference type="ChEBI" id="CHEBI:60240"/>
        <label>1</label>
    </ligand>
</feature>
<dbReference type="AlphaFoldDB" id="A0A4R7AZJ2"/>
<dbReference type="PROSITE" id="PS00893">
    <property type="entry name" value="NUDIX_BOX"/>
    <property type="match status" value="1"/>
</dbReference>
<dbReference type="EC" id="3.6.1.-" evidence="6"/>
<feature type="binding site" evidence="6">
    <location>
        <begin position="198"/>
        <end position="205"/>
    </location>
    <ligand>
        <name>substrate</name>
    </ligand>
</feature>
<dbReference type="EC" id="3.6.1.22" evidence="6"/>
<evidence type="ECO:0000313" key="9">
    <source>
        <dbReference type="Proteomes" id="UP000295611"/>
    </source>
</evidence>
<evidence type="ECO:0000256" key="6">
    <source>
        <dbReference type="HAMAP-Rule" id="MF_00297"/>
    </source>
</evidence>
<feature type="binding site" evidence="6">
    <location>
        <position position="130"/>
    </location>
    <ligand>
        <name>substrate</name>
    </ligand>
</feature>
<dbReference type="CDD" id="cd03429">
    <property type="entry name" value="NUDIX_NADH_pyrophosphatase_Nudt13"/>
    <property type="match status" value="1"/>
</dbReference>
<dbReference type="Gene3D" id="3.90.79.10">
    <property type="entry name" value="Nucleoside Triphosphate Pyrophosphohydrolase"/>
    <property type="match status" value="1"/>
</dbReference>
<dbReference type="GO" id="GO:0110153">
    <property type="term" value="F:RNA NAD-cap (NMN-forming) hydrolase activity"/>
    <property type="evidence" value="ECO:0007669"/>
    <property type="project" value="RHEA"/>
</dbReference>
<dbReference type="InterPro" id="IPR015376">
    <property type="entry name" value="Znr_NADH_PPase"/>
</dbReference>
<comment type="catalytic activity">
    <reaction evidence="6">
        <text>NAD(+) + H2O = beta-nicotinamide D-ribonucleotide + AMP + 2 H(+)</text>
        <dbReference type="Rhea" id="RHEA:11800"/>
        <dbReference type="ChEBI" id="CHEBI:14649"/>
        <dbReference type="ChEBI" id="CHEBI:15377"/>
        <dbReference type="ChEBI" id="CHEBI:15378"/>
        <dbReference type="ChEBI" id="CHEBI:57540"/>
        <dbReference type="ChEBI" id="CHEBI:456215"/>
        <dbReference type="EC" id="3.6.1.22"/>
    </reaction>
</comment>
<keyword evidence="3 6" id="KW-0460">Magnesium</keyword>
<feature type="binding site" evidence="6">
    <location>
        <position position="164"/>
    </location>
    <ligand>
        <name>a divalent metal cation</name>
        <dbReference type="ChEBI" id="CHEBI:60240"/>
        <label>1</label>
    </ligand>
</feature>
<dbReference type="PANTHER" id="PTHR11383">
    <property type="entry name" value="NUCLEOSIDE DIPHOSPHATE-LINKED MOIETY X MOTIF 13"/>
    <property type="match status" value="1"/>
</dbReference>
<dbReference type="SUPFAM" id="SSF55811">
    <property type="entry name" value="Nudix"/>
    <property type="match status" value="2"/>
</dbReference>
<feature type="binding site" evidence="6">
    <location>
        <position position="184"/>
    </location>
    <ligand>
        <name>a divalent metal cation</name>
        <dbReference type="ChEBI" id="CHEBI:60240"/>
        <label>3</label>
    </ligand>
</feature>
<feature type="short sequence motif" description="Nudix box" evidence="6">
    <location>
        <begin position="165"/>
        <end position="186"/>
    </location>
</feature>
<keyword evidence="1 6" id="KW-0479">Metal-binding</keyword>
<organism evidence="8 9">
    <name type="scientific">Paludibacterium purpuratum</name>
    <dbReference type="NCBI Taxonomy" id="1144873"/>
    <lineage>
        <taxon>Bacteria</taxon>
        <taxon>Pseudomonadati</taxon>
        <taxon>Pseudomonadota</taxon>
        <taxon>Betaproteobacteria</taxon>
        <taxon>Neisseriales</taxon>
        <taxon>Chromobacteriaceae</taxon>
        <taxon>Paludibacterium</taxon>
    </lineage>
</organism>
<feature type="binding site" evidence="6">
    <location>
        <position position="104"/>
    </location>
    <ligand>
        <name>Zn(2+)</name>
        <dbReference type="ChEBI" id="CHEBI:29105"/>
    </ligand>
</feature>
<dbReference type="InterPro" id="IPR020084">
    <property type="entry name" value="NUDIX_hydrolase_CS"/>
</dbReference>
<comment type="similarity">
    <text evidence="6">Belongs to the Nudix hydrolase family. NudC subfamily.</text>
</comment>
<evidence type="ECO:0000256" key="4">
    <source>
        <dbReference type="ARBA" id="ARBA00023027"/>
    </source>
</evidence>
<feature type="binding site" evidence="6">
    <location>
        <position position="180"/>
    </location>
    <ligand>
        <name>a divalent metal cation</name>
        <dbReference type="ChEBI" id="CHEBI:60240"/>
        <label>2</label>
    </ligand>
</feature>
<comment type="cofactor">
    <cofactor evidence="6">
        <name>Mg(2+)</name>
        <dbReference type="ChEBI" id="CHEBI:18420"/>
    </cofactor>
    <cofactor evidence="6">
        <name>Mn(2+)</name>
        <dbReference type="ChEBI" id="CHEBI:29035"/>
    </cofactor>
    <text evidence="6">Divalent metal cations. Mg(2+) or Mn(2+).</text>
</comment>
<comment type="catalytic activity">
    <reaction evidence="6">
        <text>a 5'-end NAD(+)-phospho-ribonucleoside in mRNA + H2O = a 5'-end phospho-adenosine-phospho-ribonucleoside in mRNA + beta-nicotinamide D-ribonucleotide + 2 H(+)</text>
        <dbReference type="Rhea" id="RHEA:60876"/>
        <dbReference type="Rhea" id="RHEA-COMP:15698"/>
        <dbReference type="Rhea" id="RHEA-COMP:15719"/>
        <dbReference type="ChEBI" id="CHEBI:14649"/>
        <dbReference type="ChEBI" id="CHEBI:15377"/>
        <dbReference type="ChEBI" id="CHEBI:15378"/>
        <dbReference type="ChEBI" id="CHEBI:144029"/>
        <dbReference type="ChEBI" id="CHEBI:144051"/>
    </reaction>
</comment>
<dbReference type="Pfam" id="PF00293">
    <property type="entry name" value="NUDIX"/>
    <property type="match status" value="1"/>
</dbReference>
<dbReference type="RefSeq" id="WP_133682441.1">
    <property type="nucleotide sequence ID" value="NZ_SNZP01000012.1"/>
</dbReference>
<sequence>MGLTIGTQQQVGGAALWIIWHEGQVLTVDGRLPASAEGLTLTHRRHIGAIDGRDCFSGELIGPSPANGEWRALRPLLAELDVAQQQALSRARQLLTFEREHRYCGACAAPLLQNDHDSGKRCPGCGTHVYPRLAPAMMVAVMRGRQLLLARAPHFAPGVYSALAGFVEPGETLEQCVHRETMEEVGVRITNLRYVASQSWPFPHSLMLAFVADYLDGEIVPQAGEIEDARWFDIDALPTLPLRASIAWALIQHVVEQHRHEDAATS</sequence>
<keyword evidence="4 6" id="KW-0520">NAD</keyword>
<keyword evidence="2 6" id="KW-0378">Hydrolase</keyword>
<dbReference type="InterPro" id="IPR049734">
    <property type="entry name" value="NudC-like_C"/>
</dbReference>
<evidence type="ECO:0000256" key="2">
    <source>
        <dbReference type="ARBA" id="ARBA00022801"/>
    </source>
</evidence>
<feature type="binding site" evidence="6">
    <location>
        <position position="107"/>
    </location>
    <ligand>
        <name>Zn(2+)</name>
        <dbReference type="ChEBI" id="CHEBI:29105"/>
    </ligand>
</feature>
<feature type="binding site" evidence="6">
    <location>
        <position position="180"/>
    </location>
    <ligand>
        <name>a divalent metal cation</name>
        <dbReference type="ChEBI" id="CHEBI:60240"/>
        <label>3</label>
    </ligand>
</feature>
<dbReference type="InterPro" id="IPR015797">
    <property type="entry name" value="NUDIX_hydrolase-like_dom_sf"/>
</dbReference>
<dbReference type="EMBL" id="SNZP01000012">
    <property type="protein sequence ID" value="TDR73832.1"/>
    <property type="molecule type" value="Genomic_DNA"/>
</dbReference>
<comment type="caution">
    <text evidence="8">The sequence shown here is derived from an EMBL/GenBank/DDBJ whole genome shotgun (WGS) entry which is preliminary data.</text>
</comment>
<dbReference type="Gene3D" id="3.90.79.20">
    <property type="match status" value="1"/>
</dbReference>
<evidence type="ECO:0000259" key="7">
    <source>
        <dbReference type="PROSITE" id="PS51462"/>
    </source>
</evidence>
<feature type="binding site" evidence="6">
    <location>
        <position position="74"/>
    </location>
    <ligand>
        <name>substrate</name>
    </ligand>
</feature>
<keyword evidence="6" id="KW-0862">Zinc</keyword>
<feature type="binding site" evidence="6">
    <location>
        <position position="125"/>
    </location>
    <ligand>
        <name>Zn(2+)</name>
        <dbReference type="ChEBI" id="CHEBI:29105"/>
    </ligand>
</feature>
<proteinExistence type="inferred from homology"/>
<reference evidence="8 9" key="1">
    <citation type="submission" date="2019-03" db="EMBL/GenBank/DDBJ databases">
        <title>Genomic Encyclopedia of Type Strains, Phase III (KMG-III): the genomes of soil and plant-associated and newly described type strains.</title>
        <authorList>
            <person name="Whitman W."/>
        </authorList>
    </citation>
    <scope>NUCLEOTIDE SEQUENCE [LARGE SCALE GENOMIC DNA]</scope>
    <source>
        <strain evidence="8 9">CECT 8976</strain>
    </source>
</reference>
<feature type="binding site" evidence="6">
    <location>
        <position position="247"/>
    </location>
    <ligand>
        <name>substrate</name>
    </ligand>
</feature>
<accession>A0A4R7AZJ2</accession>
<dbReference type="GO" id="GO:0035529">
    <property type="term" value="F:NADH pyrophosphatase activity"/>
    <property type="evidence" value="ECO:0007669"/>
    <property type="project" value="RHEA"/>
</dbReference>
<dbReference type="GO" id="GO:0008270">
    <property type="term" value="F:zinc ion binding"/>
    <property type="evidence" value="ECO:0007669"/>
    <property type="project" value="UniProtKB-UniRule"/>
</dbReference>
<comment type="caution">
    <text evidence="6">Lacks conserved residue(s) required for the propagation of feature annotation.</text>
</comment>
<dbReference type="GO" id="GO:0000287">
    <property type="term" value="F:magnesium ion binding"/>
    <property type="evidence" value="ECO:0007669"/>
    <property type="project" value="UniProtKB-UniRule"/>
</dbReference>
<dbReference type="Proteomes" id="UP000295611">
    <property type="component" value="Unassembled WGS sequence"/>
</dbReference>
<feature type="binding site" evidence="6">
    <location>
        <position position="225"/>
    </location>
    <ligand>
        <name>a divalent metal cation</name>
        <dbReference type="ChEBI" id="CHEBI:60240"/>
        <label>3</label>
    </ligand>
</feature>
<keyword evidence="9" id="KW-1185">Reference proteome</keyword>
<dbReference type="GO" id="GO:0000210">
    <property type="term" value="F:NAD+ diphosphatase activity"/>
    <property type="evidence" value="ECO:0007669"/>
    <property type="project" value="UniProtKB-UniRule"/>
</dbReference>
<gene>
    <name evidence="6" type="primary">nudC</name>
    <name evidence="8" type="ORF">DFP86_11236</name>
</gene>
<dbReference type="InterPro" id="IPR000086">
    <property type="entry name" value="NUDIX_hydrolase_dom"/>
</dbReference>
<feature type="binding site" evidence="6">
    <location>
        <position position="122"/>
    </location>
    <ligand>
        <name>Zn(2+)</name>
        <dbReference type="ChEBI" id="CHEBI:29105"/>
    </ligand>
</feature>
<feature type="domain" description="Nudix hydrolase" evidence="7">
    <location>
        <begin position="130"/>
        <end position="254"/>
    </location>
</feature>
<comment type="subunit">
    <text evidence="6">Homodimer.</text>
</comment>
<comment type="function">
    <text evidence="6">mRNA decapping enzyme that specifically removes the nicotinamide adenine dinucleotide (NAD) cap from a subset of mRNAs by hydrolyzing the diphosphate linkage to produce nicotinamide mononucleotide (NMN) and 5' monophosphate mRNA. The NAD-cap is present at the 5'-end of some mRNAs and stabilizes RNA against 5'-processing. Has preference for mRNAs with a 5'-end purine. Catalyzes the hydrolysis of a broad range of dinucleotide pyrophosphates.</text>
</comment>
<evidence type="ECO:0000256" key="3">
    <source>
        <dbReference type="ARBA" id="ARBA00022842"/>
    </source>
</evidence>
<keyword evidence="5 6" id="KW-0464">Manganese</keyword>
<protein>
    <recommendedName>
        <fullName evidence="6">NAD-capped RNA hydrolase NudC</fullName>
        <shortName evidence="6">DeNADding enzyme NudC</shortName>
        <ecNumber evidence="6">3.6.1.-</ecNumber>
    </recommendedName>
    <alternativeName>
        <fullName evidence="6">NADH pyrophosphatase</fullName>
        <ecNumber evidence="6">3.6.1.22</ecNumber>
    </alternativeName>
</protein>
<dbReference type="PANTHER" id="PTHR11383:SF3">
    <property type="entry name" value="NAD(P)H PYROPHOSPHATASE NUDT13, MITOCHONDRIAL"/>
    <property type="match status" value="1"/>
</dbReference>
<evidence type="ECO:0000313" key="8">
    <source>
        <dbReference type="EMBL" id="TDR73832.1"/>
    </source>
</evidence>
<comment type="cofactor">
    <cofactor evidence="6">
        <name>Zn(2+)</name>
        <dbReference type="ChEBI" id="CHEBI:29105"/>
    </cofactor>
    <text evidence="6">Binds 1 zinc ion per subunit.</text>
</comment>
<dbReference type="GO" id="GO:0030145">
    <property type="term" value="F:manganese ion binding"/>
    <property type="evidence" value="ECO:0007669"/>
    <property type="project" value="UniProtKB-UniRule"/>
</dbReference>
<dbReference type="HAMAP" id="MF_00297">
    <property type="entry name" value="Nudix_NudC"/>
    <property type="match status" value="1"/>
</dbReference>
<dbReference type="InterPro" id="IPR022925">
    <property type="entry name" value="RNA_Hydrolase_NudC"/>
</dbReference>